<sequence>MINWYEKVKDYFLGGYYTEADVNKFVTLKKITRSQADEIIAMKEAKAE</sequence>
<dbReference type="Pfam" id="PF09693">
    <property type="entry name" value="Phage_XkdX"/>
    <property type="match status" value="1"/>
</dbReference>
<reference evidence="1 2" key="1">
    <citation type="journal article" date="2014" name="Appl. Environ. Microbiol.">
        <title>Comparative genomic and morphological analysis of Listeria phages isolated from farm environments.</title>
        <authorList>
            <person name="Denes T."/>
            <person name="Vongkamjan K."/>
            <person name="Ackermann H.W."/>
            <person name="Moreno Switt A.I."/>
            <person name="Wiedmann M."/>
            <person name="den Bakker H.C."/>
        </authorList>
    </citation>
    <scope>NUCLEOTIDE SEQUENCE [LARGE SCALE GENOMIC DNA]</scope>
</reference>
<organism evidence="1 2">
    <name type="scientific">Listeria phage LP-030-3</name>
    <dbReference type="NCBI Taxonomy" id="1458852"/>
    <lineage>
        <taxon>Viruses</taxon>
        <taxon>Duplodnaviria</taxon>
        <taxon>Heunggongvirae</taxon>
        <taxon>Uroviricota</taxon>
        <taxon>Caudoviricetes</taxon>
        <taxon>Aquingentivirus</taxon>
        <taxon>Aquingentivirus LP0303</taxon>
    </lineage>
</organism>
<accession>A0A059T6D9</accession>
<dbReference type="RefSeq" id="YP_009044692.1">
    <property type="nucleotide sequence ID" value="NC_024384.1"/>
</dbReference>
<name>A0A059T6D9_9CAUD</name>
<gene>
    <name evidence="1" type="ORF">LP030-3_046</name>
</gene>
<dbReference type="EMBL" id="KJ094022">
    <property type="protein sequence ID" value="AHL18752.1"/>
    <property type="molecule type" value="Genomic_DNA"/>
</dbReference>
<proteinExistence type="predicted"/>
<dbReference type="KEGG" id="vg:19735803"/>
<protein>
    <submittedName>
        <fullName evidence="1">XkdX-like protein</fullName>
    </submittedName>
</protein>
<evidence type="ECO:0000313" key="1">
    <source>
        <dbReference type="EMBL" id="AHL18752.1"/>
    </source>
</evidence>
<dbReference type="Proteomes" id="UP000026992">
    <property type="component" value="Segment"/>
</dbReference>
<dbReference type="OrthoDB" id="26475at10239"/>
<dbReference type="GeneID" id="19735803"/>
<dbReference type="NCBIfam" id="TIGR01669">
    <property type="entry name" value="phage_XkdX"/>
    <property type="match status" value="1"/>
</dbReference>
<keyword evidence="2" id="KW-1185">Reference proteome</keyword>
<evidence type="ECO:0000313" key="2">
    <source>
        <dbReference type="Proteomes" id="UP000026992"/>
    </source>
</evidence>
<dbReference type="InterPro" id="IPR010022">
    <property type="entry name" value="XkdX"/>
</dbReference>